<dbReference type="Proteomes" id="UP000499080">
    <property type="component" value="Unassembled WGS sequence"/>
</dbReference>
<accession>A0A4Y2T111</accession>
<evidence type="ECO:0000313" key="2">
    <source>
        <dbReference type="Proteomes" id="UP000499080"/>
    </source>
</evidence>
<protein>
    <submittedName>
        <fullName evidence="1">Uncharacterized protein</fullName>
    </submittedName>
</protein>
<comment type="caution">
    <text evidence="1">The sequence shown here is derived from an EMBL/GenBank/DDBJ whole genome shotgun (WGS) entry which is preliminary data.</text>
</comment>
<gene>
    <name evidence="1" type="ORF">AVEN_252974_1</name>
</gene>
<dbReference type="EMBL" id="BGPR01025416">
    <property type="protein sequence ID" value="GBN94298.1"/>
    <property type="molecule type" value="Genomic_DNA"/>
</dbReference>
<organism evidence="1 2">
    <name type="scientific">Araneus ventricosus</name>
    <name type="common">Orbweaver spider</name>
    <name type="synonym">Epeira ventricosa</name>
    <dbReference type="NCBI Taxonomy" id="182803"/>
    <lineage>
        <taxon>Eukaryota</taxon>
        <taxon>Metazoa</taxon>
        <taxon>Ecdysozoa</taxon>
        <taxon>Arthropoda</taxon>
        <taxon>Chelicerata</taxon>
        <taxon>Arachnida</taxon>
        <taxon>Araneae</taxon>
        <taxon>Araneomorphae</taxon>
        <taxon>Entelegynae</taxon>
        <taxon>Araneoidea</taxon>
        <taxon>Araneidae</taxon>
        <taxon>Araneus</taxon>
    </lineage>
</organism>
<name>A0A4Y2T111_ARAVE</name>
<dbReference type="AlphaFoldDB" id="A0A4Y2T111"/>
<sequence length="137" mass="15200">MFIIQYPSPDIGNSFCLVVRMFGSGPKGPQFYPAVTVDVKKRHSLNYVCRSVNAIDLKSDELQAWNVGRGGLAVRSRRRYRRAAVSKPIPPKIRRVWGLLHAKLYIVAKRPAVGVARKLGEEVPAQMPPPSSNCGSK</sequence>
<keyword evidence="2" id="KW-1185">Reference proteome</keyword>
<evidence type="ECO:0000313" key="1">
    <source>
        <dbReference type="EMBL" id="GBN94298.1"/>
    </source>
</evidence>
<reference evidence="1 2" key="1">
    <citation type="journal article" date="2019" name="Sci. Rep.">
        <title>Orb-weaving spider Araneus ventricosus genome elucidates the spidroin gene catalogue.</title>
        <authorList>
            <person name="Kono N."/>
            <person name="Nakamura H."/>
            <person name="Ohtoshi R."/>
            <person name="Moran D.A.P."/>
            <person name="Shinohara A."/>
            <person name="Yoshida Y."/>
            <person name="Fujiwara M."/>
            <person name="Mori M."/>
            <person name="Tomita M."/>
            <person name="Arakawa K."/>
        </authorList>
    </citation>
    <scope>NUCLEOTIDE SEQUENCE [LARGE SCALE GENOMIC DNA]</scope>
</reference>
<proteinExistence type="predicted"/>